<accession>A0ACA9MTY2</accession>
<reference evidence="1" key="1">
    <citation type="submission" date="2021-06" db="EMBL/GenBank/DDBJ databases">
        <authorList>
            <person name="Kallberg Y."/>
            <person name="Tangrot J."/>
            <person name="Rosling A."/>
        </authorList>
    </citation>
    <scope>NUCLEOTIDE SEQUENCE</scope>
    <source>
        <strain evidence="1">CL356</strain>
    </source>
</reference>
<organism evidence="1 2">
    <name type="scientific">Acaulospora colombiana</name>
    <dbReference type="NCBI Taxonomy" id="27376"/>
    <lineage>
        <taxon>Eukaryota</taxon>
        <taxon>Fungi</taxon>
        <taxon>Fungi incertae sedis</taxon>
        <taxon>Mucoromycota</taxon>
        <taxon>Glomeromycotina</taxon>
        <taxon>Glomeromycetes</taxon>
        <taxon>Diversisporales</taxon>
        <taxon>Acaulosporaceae</taxon>
        <taxon>Acaulospora</taxon>
    </lineage>
</organism>
<dbReference type="Proteomes" id="UP000789525">
    <property type="component" value="Unassembled WGS sequence"/>
</dbReference>
<comment type="caution">
    <text evidence="1">The sequence shown here is derived from an EMBL/GenBank/DDBJ whole genome shotgun (WGS) entry which is preliminary data.</text>
</comment>
<gene>
    <name evidence="1" type="ORF">ACOLOM_LOCUS7020</name>
</gene>
<dbReference type="EMBL" id="CAJVPT010015335">
    <property type="protein sequence ID" value="CAG8611091.1"/>
    <property type="molecule type" value="Genomic_DNA"/>
</dbReference>
<name>A0ACA9MTY2_9GLOM</name>
<sequence length="777" mass="86378">MAIWKRAEASKANCTIAIYGSTDQLHSHKNPLKSCCAPPRLSTKQTLDTNSAARMVRIGAKFIKLFKTLFKKKKASGKPSSSTGAISTKLASKSGATNNEYVPYAYFDSTQYCLAGAVNDAVAMRGYLEKEVPSSRISCLYNEKATRRSIIHELERLIEDATIQPQDPILIFYAGHGGEKAPPRNWNIEDSLVQMIIPQDYDGDHNVITDRGMAVLLDKLASVKGDNIQSSTSDDRRLRNMPVTKPLPDDVDEDIFRAHSQEDNGPSRRLGNASHVLLAACGPKQRAYEVGGRGVFTRVLLETISTLGRKTLTYSDIIRELPHLDEQSPRCEGDNRDRFLFDPRPPIRDRSFVEVQWEEDKLVVNMGMAHGVTKSTEFVLFQEPDKNSRCLGVLTVRKVETRRSTLADPTMAITLPAYATQRKVVDVYLANHPDLAAVRNLLAREMAADSSHLQRYSFVSSKDASIRVDVEGGDVVFSYNLDGMGLARLPYRVNPTEIKTIHRAIDAACHFDRLLNLAPSNSPLETFVEISFIRLKANGYGPHIPDGECFCKDGRVEVTSGDTLYGIKITNNSMLNLYPHVFVFERRYLYWPSTVGLKDADPPLPSGGFVTIGYGTGGVAPWSHDVPDEAIRQEGKSSWDAVLAPVQQYLYPHWPGKTIFATSDWLIGVSVSVYHTDRALSQTPRLHALFIGIDRYQRVQDHLGGAVKDAQEMEAYVVQEFLSANIHSLHNEAATRGSIIGAIEKLIISSKVKRNHPILIFYAGHGSRAVPPIAWEI</sequence>
<evidence type="ECO:0000313" key="2">
    <source>
        <dbReference type="Proteomes" id="UP000789525"/>
    </source>
</evidence>
<keyword evidence="2" id="KW-1185">Reference proteome</keyword>
<evidence type="ECO:0000313" key="1">
    <source>
        <dbReference type="EMBL" id="CAG8611091.1"/>
    </source>
</evidence>
<protein>
    <submittedName>
        <fullName evidence="1">1996_t:CDS:1</fullName>
    </submittedName>
</protein>
<proteinExistence type="predicted"/>